<dbReference type="InterPro" id="IPR036291">
    <property type="entry name" value="NAD(P)-bd_dom_sf"/>
</dbReference>
<protein>
    <submittedName>
        <fullName evidence="5">Voltage-gated potassium channel Kch</fullName>
    </submittedName>
</protein>
<dbReference type="AlphaFoldDB" id="A0A517MVJ7"/>
<keyword evidence="2" id="KW-0472">Membrane</keyword>
<dbReference type="InterPro" id="IPR036721">
    <property type="entry name" value="RCK_C_sf"/>
</dbReference>
<evidence type="ECO:0000256" key="2">
    <source>
        <dbReference type="SAM" id="Phobius"/>
    </source>
</evidence>
<accession>A0A517MVJ7</accession>
<evidence type="ECO:0000259" key="4">
    <source>
        <dbReference type="PROSITE" id="PS51202"/>
    </source>
</evidence>
<keyword evidence="5" id="KW-0406">Ion transport</keyword>
<evidence type="ECO:0000313" key="6">
    <source>
        <dbReference type="Proteomes" id="UP000319852"/>
    </source>
</evidence>
<dbReference type="Pfam" id="PF07885">
    <property type="entry name" value="Ion_trans_2"/>
    <property type="match status" value="1"/>
</dbReference>
<dbReference type="Gene3D" id="3.40.50.720">
    <property type="entry name" value="NAD(P)-binding Rossmann-like Domain"/>
    <property type="match status" value="1"/>
</dbReference>
<dbReference type="PROSITE" id="PS51202">
    <property type="entry name" value="RCK_C"/>
    <property type="match status" value="1"/>
</dbReference>
<evidence type="ECO:0000256" key="1">
    <source>
        <dbReference type="ARBA" id="ARBA00004651"/>
    </source>
</evidence>
<keyword evidence="5" id="KW-0813">Transport</keyword>
<evidence type="ECO:0000259" key="3">
    <source>
        <dbReference type="PROSITE" id="PS51201"/>
    </source>
</evidence>
<dbReference type="RefSeq" id="WP_145060189.1">
    <property type="nucleotide sequence ID" value="NZ_CP036263.1"/>
</dbReference>
<sequence>MTNTFRRIQRGCLMIAVVFLCSVMGHHQLTGRPILEGAYWTVITVAGVGYSQNIDPATTPARQLLSIAVILVGMVSVAYTLGVLLQAVIEGQLEHAMGARRMIRQIEKLKDHVIICGFGRTGQNLGARLKRQQMPFVVIESNEEAIADAMNNEFIVLEGDATDEEVLRQAGIERAKTIVIALHNDAENVFLTLTARNMNAALRIIARGELIATERKLRQAGANEVVLPAVIGAHRMADMIVRPHAADLLQRVGDLNSSMEAIMAEIFIAEGSPLAGKTIREAGSDVQDRLLIVSVRRINGEEVFNPPADYEFSDGDCLIAMGEPEHIKNFREKFQVG</sequence>
<dbReference type="SUPFAM" id="SSF116726">
    <property type="entry name" value="TrkA C-terminal domain-like"/>
    <property type="match status" value="1"/>
</dbReference>
<dbReference type="SUPFAM" id="SSF51735">
    <property type="entry name" value="NAD(P)-binding Rossmann-fold domains"/>
    <property type="match status" value="1"/>
</dbReference>
<dbReference type="SUPFAM" id="SSF81324">
    <property type="entry name" value="Voltage-gated potassium channels"/>
    <property type="match status" value="1"/>
</dbReference>
<dbReference type="KEGG" id="amob:HG15A2_21930"/>
<proteinExistence type="predicted"/>
<reference evidence="5 6" key="1">
    <citation type="submission" date="2019-02" db="EMBL/GenBank/DDBJ databases">
        <title>Deep-cultivation of Planctomycetes and their phenomic and genomic characterization uncovers novel biology.</title>
        <authorList>
            <person name="Wiegand S."/>
            <person name="Jogler M."/>
            <person name="Boedeker C."/>
            <person name="Pinto D."/>
            <person name="Vollmers J."/>
            <person name="Rivas-Marin E."/>
            <person name="Kohn T."/>
            <person name="Peeters S.H."/>
            <person name="Heuer A."/>
            <person name="Rast P."/>
            <person name="Oberbeckmann S."/>
            <person name="Bunk B."/>
            <person name="Jeske O."/>
            <person name="Meyerdierks A."/>
            <person name="Storesund J.E."/>
            <person name="Kallscheuer N."/>
            <person name="Luecker S."/>
            <person name="Lage O.M."/>
            <person name="Pohl T."/>
            <person name="Merkel B.J."/>
            <person name="Hornburger P."/>
            <person name="Mueller R.-W."/>
            <person name="Bruemmer F."/>
            <person name="Labrenz M."/>
            <person name="Spormann A.M."/>
            <person name="Op den Camp H."/>
            <person name="Overmann J."/>
            <person name="Amann R."/>
            <person name="Jetten M.S.M."/>
            <person name="Mascher T."/>
            <person name="Medema M.H."/>
            <person name="Devos D.P."/>
            <person name="Kaster A.-K."/>
            <person name="Ovreas L."/>
            <person name="Rohde M."/>
            <person name="Galperin M.Y."/>
            <person name="Jogler C."/>
        </authorList>
    </citation>
    <scope>NUCLEOTIDE SEQUENCE [LARGE SCALE GENOMIC DNA]</scope>
    <source>
        <strain evidence="5 6">HG15A2</strain>
    </source>
</reference>
<dbReference type="Pfam" id="PF02080">
    <property type="entry name" value="TrkA_C"/>
    <property type="match status" value="1"/>
</dbReference>
<dbReference type="PROSITE" id="PS51201">
    <property type="entry name" value="RCK_N"/>
    <property type="match status" value="1"/>
</dbReference>
<feature type="domain" description="RCK N-terminal" evidence="3">
    <location>
        <begin position="110"/>
        <end position="227"/>
    </location>
</feature>
<dbReference type="OrthoDB" id="9785285at2"/>
<dbReference type="Gene3D" id="3.30.70.1450">
    <property type="entry name" value="Regulator of K+ conductance, C-terminal domain"/>
    <property type="match status" value="1"/>
</dbReference>
<feature type="transmembrane region" description="Helical" evidence="2">
    <location>
        <begin position="64"/>
        <end position="89"/>
    </location>
</feature>
<name>A0A517MVJ7_9BACT</name>
<dbReference type="InterPro" id="IPR003148">
    <property type="entry name" value="RCK_N"/>
</dbReference>
<gene>
    <name evidence="5" type="primary">kch_2</name>
    <name evidence="5" type="ORF">HG15A2_21930</name>
</gene>
<dbReference type="PANTHER" id="PTHR43833">
    <property type="entry name" value="POTASSIUM CHANNEL PROTEIN 2-RELATED-RELATED"/>
    <property type="match status" value="1"/>
</dbReference>
<dbReference type="Pfam" id="PF02254">
    <property type="entry name" value="TrkA_N"/>
    <property type="match status" value="1"/>
</dbReference>
<dbReference type="GO" id="GO:0005886">
    <property type="term" value="C:plasma membrane"/>
    <property type="evidence" value="ECO:0007669"/>
    <property type="project" value="UniProtKB-SubCell"/>
</dbReference>
<keyword evidence="6" id="KW-1185">Reference proteome</keyword>
<dbReference type="Gene3D" id="1.10.287.70">
    <property type="match status" value="1"/>
</dbReference>
<dbReference type="GO" id="GO:0008324">
    <property type="term" value="F:monoatomic cation transmembrane transporter activity"/>
    <property type="evidence" value="ECO:0007669"/>
    <property type="project" value="InterPro"/>
</dbReference>
<dbReference type="PANTHER" id="PTHR43833:SF9">
    <property type="entry name" value="POTASSIUM CHANNEL PROTEIN YUGO-RELATED"/>
    <property type="match status" value="1"/>
</dbReference>
<feature type="domain" description="RCK C-terminal" evidence="4">
    <location>
        <begin position="250"/>
        <end position="336"/>
    </location>
</feature>
<keyword evidence="5" id="KW-0407">Ion channel</keyword>
<evidence type="ECO:0000313" key="5">
    <source>
        <dbReference type="EMBL" id="QDS98905.1"/>
    </source>
</evidence>
<dbReference type="EMBL" id="CP036263">
    <property type="protein sequence ID" value="QDS98905.1"/>
    <property type="molecule type" value="Genomic_DNA"/>
</dbReference>
<comment type="subcellular location">
    <subcellularLocation>
        <location evidence="1">Cell membrane</location>
        <topology evidence="1">Multi-pass membrane protein</topology>
    </subcellularLocation>
</comment>
<keyword evidence="2" id="KW-0812">Transmembrane</keyword>
<dbReference type="GO" id="GO:0006813">
    <property type="term" value="P:potassium ion transport"/>
    <property type="evidence" value="ECO:0007669"/>
    <property type="project" value="InterPro"/>
</dbReference>
<dbReference type="InterPro" id="IPR013099">
    <property type="entry name" value="K_chnl_dom"/>
</dbReference>
<keyword evidence="2" id="KW-1133">Transmembrane helix</keyword>
<dbReference type="InterPro" id="IPR006037">
    <property type="entry name" value="RCK_C"/>
</dbReference>
<dbReference type="InterPro" id="IPR050721">
    <property type="entry name" value="Trk_Ktr_HKT_K-transport"/>
</dbReference>
<organism evidence="5 6">
    <name type="scientific">Adhaeretor mobilis</name>
    <dbReference type="NCBI Taxonomy" id="1930276"/>
    <lineage>
        <taxon>Bacteria</taxon>
        <taxon>Pseudomonadati</taxon>
        <taxon>Planctomycetota</taxon>
        <taxon>Planctomycetia</taxon>
        <taxon>Pirellulales</taxon>
        <taxon>Lacipirellulaceae</taxon>
        <taxon>Adhaeretor</taxon>
    </lineage>
</organism>
<dbReference type="Proteomes" id="UP000319852">
    <property type="component" value="Chromosome"/>
</dbReference>